<keyword evidence="2" id="KW-1185">Reference proteome</keyword>
<reference evidence="2" key="1">
    <citation type="journal article" date="2017" name="Nat. Commun.">
        <title>The North American bullfrog draft genome provides insight into hormonal regulation of long noncoding RNA.</title>
        <authorList>
            <person name="Hammond S.A."/>
            <person name="Warren R.L."/>
            <person name="Vandervalk B.P."/>
            <person name="Kucuk E."/>
            <person name="Khan H."/>
            <person name="Gibb E.A."/>
            <person name="Pandoh P."/>
            <person name="Kirk H."/>
            <person name="Zhao Y."/>
            <person name="Jones M."/>
            <person name="Mungall A.J."/>
            <person name="Coope R."/>
            <person name="Pleasance S."/>
            <person name="Moore R.A."/>
            <person name="Holt R.A."/>
            <person name="Round J.M."/>
            <person name="Ohora S."/>
            <person name="Walle B.V."/>
            <person name="Veldhoen N."/>
            <person name="Helbing C.C."/>
            <person name="Birol I."/>
        </authorList>
    </citation>
    <scope>NUCLEOTIDE SEQUENCE [LARGE SCALE GENOMIC DNA]</scope>
</reference>
<organism evidence="1 2">
    <name type="scientific">Aquarana catesbeiana</name>
    <name type="common">American bullfrog</name>
    <name type="synonym">Rana catesbeiana</name>
    <dbReference type="NCBI Taxonomy" id="8400"/>
    <lineage>
        <taxon>Eukaryota</taxon>
        <taxon>Metazoa</taxon>
        <taxon>Chordata</taxon>
        <taxon>Craniata</taxon>
        <taxon>Vertebrata</taxon>
        <taxon>Euteleostomi</taxon>
        <taxon>Amphibia</taxon>
        <taxon>Batrachia</taxon>
        <taxon>Anura</taxon>
        <taxon>Neobatrachia</taxon>
        <taxon>Ranoidea</taxon>
        <taxon>Ranidae</taxon>
        <taxon>Aquarana</taxon>
    </lineage>
</organism>
<dbReference type="EMBL" id="KV925589">
    <property type="protein sequence ID" value="PIO37451.1"/>
    <property type="molecule type" value="Genomic_DNA"/>
</dbReference>
<gene>
    <name evidence="1" type="ORF">AB205_0128550</name>
</gene>
<dbReference type="AlphaFoldDB" id="A0A2G9SDF1"/>
<sequence length="75" mass="8710">MVVHSPSLFSKENRLQMDQILKLAYVLKKTKKKKKTFRPSILYNGDKWNSLCGYCILTAGLDGCQNIDWMQPLFN</sequence>
<evidence type="ECO:0000313" key="2">
    <source>
        <dbReference type="Proteomes" id="UP000228934"/>
    </source>
</evidence>
<evidence type="ECO:0000313" key="1">
    <source>
        <dbReference type="EMBL" id="PIO37451.1"/>
    </source>
</evidence>
<protein>
    <submittedName>
        <fullName evidence="1">Uncharacterized protein</fullName>
    </submittedName>
</protein>
<dbReference type="Proteomes" id="UP000228934">
    <property type="component" value="Unassembled WGS sequence"/>
</dbReference>
<name>A0A2G9SDF1_AQUCT</name>
<proteinExistence type="predicted"/>
<accession>A0A2G9SDF1</accession>